<protein>
    <submittedName>
        <fullName evidence="2">Uncharacterized protein</fullName>
    </submittedName>
</protein>
<evidence type="ECO:0000313" key="2">
    <source>
        <dbReference type="EMBL" id="MDT8758336.1"/>
    </source>
</evidence>
<name>A0ABU3N276_9SPHN</name>
<proteinExistence type="predicted"/>
<sequence>MRLLVLGAMLALGGCGGGGTTGTNYSDAPPMAEIVGTPAPKPSATPTPDEAVAADNASTDNAVATENAVENAEPTNAAE</sequence>
<evidence type="ECO:0000256" key="1">
    <source>
        <dbReference type="SAM" id="MobiDB-lite"/>
    </source>
</evidence>
<accession>A0ABU3N276</accession>
<feature type="region of interest" description="Disordered" evidence="1">
    <location>
        <begin position="14"/>
        <end position="79"/>
    </location>
</feature>
<dbReference type="EMBL" id="JALMLT010000001">
    <property type="protein sequence ID" value="MDT8758336.1"/>
    <property type="molecule type" value="Genomic_DNA"/>
</dbReference>
<reference evidence="2" key="1">
    <citation type="submission" date="2022-04" db="EMBL/GenBank/DDBJ databases">
        <title>Tomato heritable bacteria conferring resistance against bacterial wilt.</title>
        <authorList>
            <person name="Yin J."/>
        </authorList>
    </citation>
    <scope>NUCLEOTIDE SEQUENCE</scope>
    <source>
        <strain evidence="2">Cra20</strain>
    </source>
</reference>
<dbReference type="PROSITE" id="PS51257">
    <property type="entry name" value="PROKAR_LIPOPROTEIN"/>
    <property type="match status" value="1"/>
</dbReference>
<comment type="caution">
    <text evidence="2">The sequence shown here is derived from an EMBL/GenBank/DDBJ whole genome shotgun (WGS) entry which is preliminary data.</text>
</comment>
<feature type="compositionally biased region" description="Low complexity" evidence="1">
    <location>
        <begin position="61"/>
        <end position="79"/>
    </location>
</feature>
<gene>
    <name evidence="2" type="ORF">MZO42_06480</name>
</gene>
<organism evidence="2">
    <name type="scientific">Sphingomonas psychrotolerans</name>
    <dbReference type="NCBI Taxonomy" id="1327635"/>
    <lineage>
        <taxon>Bacteria</taxon>
        <taxon>Pseudomonadati</taxon>
        <taxon>Pseudomonadota</taxon>
        <taxon>Alphaproteobacteria</taxon>
        <taxon>Sphingomonadales</taxon>
        <taxon>Sphingomonadaceae</taxon>
        <taxon>Sphingomonas</taxon>
    </lineage>
</organism>